<dbReference type="PANTHER" id="PTHR10721:SF1">
    <property type="entry name" value="MITOCHONDRIAL IMPORT INNER MEMBRANE TRANSLOCASE SUBUNIT TIM44"/>
    <property type="match status" value="1"/>
</dbReference>
<keyword evidence="3" id="KW-0809">Transit peptide</keyword>
<evidence type="ECO:0000256" key="4">
    <source>
        <dbReference type="ARBA" id="ARBA00023136"/>
    </source>
</evidence>
<dbReference type="GO" id="GO:0030150">
    <property type="term" value="P:protein import into mitochondrial matrix"/>
    <property type="evidence" value="ECO:0007669"/>
    <property type="project" value="TreeGrafter"/>
</dbReference>
<dbReference type="PIRSF" id="PIRSF031890">
    <property type="entry name" value="UCP031890_transporter_Tim44"/>
    <property type="match status" value="1"/>
</dbReference>
<evidence type="ECO:0000256" key="5">
    <source>
        <dbReference type="SAM" id="MobiDB-lite"/>
    </source>
</evidence>
<dbReference type="InterPro" id="IPR016985">
    <property type="entry name" value="UCP031890_Tim44-rel"/>
</dbReference>
<evidence type="ECO:0000313" key="8">
    <source>
        <dbReference type="Proteomes" id="UP000236743"/>
    </source>
</evidence>
<comment type="subcellular location">
    <subcellularLocation>
        <location evidence="1">Membrane</location>
    </subcellularLocation>
</comment>
<reference evidence="7 8" key="1">
    <citation type="submission" date="2016-10" db="EMBL/GenBank/DDBJ databases">
        <authorList>
            <person name="de Groot N.N."/>
        </authorList>
    </citation>
    <scope>NUCLEOTIDE SEQUENCE [LARGE SCALE GENOMIC DNA]</scope>
    <source>
        <strain evidence="7 8">DSM 26656</strain>
    </source>
</reference>
<accession>A0A1H6AF78</accession>
<dbReference type="GO" id="GO:0051087">
    <property type="term" value="F:protein-folding chaperone binding"/>
    <property type="evidence" value="ECO:0007669"/>
    <property type="project" value="TreeGrafter"/>
</dbReference>
<comment type="similarity">
    <text evidence="2">Belongs to the Tim44 family.</text>
</comment>
<dbReference type="AlphaFoldDB" id="A0A1H6AF78"/>
<dbReference type="InterPro" id="IPR039544">
    <property type="entry name" value="Tim44-like"/>
</dbReference>
<keyword evidence="4" id="KW-0472">Membrane</keyword>
<feature type="region of interest" description="Disordered" evidence="5">
    <location>
        <begin position="48"/>
        <end position="81"/>
    </location>
</feature>
<dbReference type="GO" id="GO:0016020">
    <property type="term" value="C:membrane"/>
    <property type="evidence" value="ECO:0007669"/>
    <property type="project" value="UniProtKB-SubCell"/>
</dbReference>
<protein>
    <submittedName>
        <fullName evidence="7">Predicted lipid-binding transport protein, Tim44 family</fullName>
    </submittedName>
</protein>
<evidence type="ECO:0000256" key="3">
    <source>
        <dbReference type="ARBA" id="ARBA00022946"/>
    </source>
</evidence>
<gene>
    <name evidence="7" type="ORF">SAMN04488115_105362</name>
</gene>
<name>A0A1H6AF78_9HYPH</name>
<keyword evidence="8" id="KW-1185">Reference proteome</keyword>
<organism evidence="7 8">
    <name type="scientific">Bosea lathyri</name>
    <dbReference type="NCBI Taxonomy" id="1036778"/>
    <lineage>
        <taxon>Bacteria</taxon>
        <taxon>Pseudomonadati</taxon>
        <taxon>Pseudomonadota</taxon>
        <taxon>Alphaproteobacteria</taxon>
        <taxon>Hyphomicrobiales</taxon>
        <taxon>Boseaceae</taxon>
        <taxon>Bosea</taxon>
    </lineage>
</organism>
<evidence type="ECO:0000259" key="6">
    <source>
        <dbReference type="SMART" id="SM00978"/>
    </source>
</evidence>
<evidence type="ECO:0000256" key="2">
    <source>
        <dbReference type="ARBA" id="ARBA00009597"/>
    </source>
</evidence>
<dbReference type="Proteomes" id="UP000236743">
    <property type="component" value="Unassembled WGS sequence"/>
</dbReference>
<dbReference type="Pfam" id="PF04280">
    <property type="entry name" value="Tim44"/>
    <property type="match status" value="1"/>
</dbReference>
<evidence type="ECO:0000256" key="1">
    <source>
        <dbReference type="ARBA" id="ARBA00004370"/>
    </source>
</evidence>
<proteinExistence type="inferred from homology"/>
<dbReference type="InterPro" id="IPR007379">
    <property type="entry name" value="Tim44-like_dom"/>
</dbReference>
<dbReference type="EMBL" id="FNUY01000005">
    <property type="protein sequence ID" value="SEG46406.1"/>
    <property type="molecule type" value="Genomic_DNA"/>
</dbReference>
<dbReference type="SUPFAM" id="SSF54427">
    <property type="entry name" value="NTF2-like"/>
    <property type="match status" value="1"/>
</dbReference>
<feature type="domain" description="Tim44-like" evidence="6">
    <location>
        <begin position="113"/>
        <end position="259"/>
    </location>
</feature>
<dbReference type="Gene3D" id="3.10.450.240">
    <property type="match status" value="1"/>
</dbReference>
<dbReference type="PANTHER" id="PTHR10721">
    <property type="entry name" value="MITOCHONDRIAL IMPORT INNER MEMBRANE TRANSLOCASE SUBUNIT TIM44"/>
    <property type="match status" value="1"/>
</dbReference>
<sequence length="261" mass="28345">MKERLIYNFVTGASGQLSMQNSFDMTTLLFVALAVFVAWKLRSVLGQKTGHEQPPTDPFARRDNTSVRPDQAQPNDAKRDNVIRLPGAANDPVAPVQPAADRWKDIAPPDSPIIAGIEDVIRQEPSFDPRAFIGGAKAAYETIVTAFARGDRKTLKGLLAKEVYEGFEQAITDREKRGEKAESTFVSIDKADIAAVEVKGKTGQVTIAFVSQLISVTRDAQGAVVDGSAEAVSEVNDIWTFSRQLGSRDPNWLLVATESAA</sequence>
<dbReference type="NCBIfam" id="NF033779">
    <property type="entry name" value="Tim44_TimA_adap"/>
    <property type="match status" value="1"/>
</dbReference>
<evidence type="ECO:0000313" key="7">
    <source>
        <dbReference type="EMBL" id="SEG46406.1"/>
    </source>
</evidence>
<dbReference type="InterPro" id="IPR032710">
    <property type="entry name" value="NTF2-like_dom_sf"/>
</dbReference>
<dbReference type="SMART" id="SM00978">
    <property type="entry name" value="Tim44"/>
    <property type="match status" value="1"/>
</dbReference>